<dbReference type="RefSeq" id="WP_110843790.1">
    <property type="nucleotide sequence ID" value="NZ_QJVJ01000021.1"/>
</dbReference>
<accession>A0A2V5K8X5</accession>
<comment type="caution">
    <text evidence="11">The sequence shown here is derived from an EMBL/GenBank/DDBJ whole genome shotgun (WGS) entry which is preliminary data.</text>
</comment>
<evidence type="ECO:0000313" key="12">
    <source>
        <dbReference type="Proteomes" id="UP000247476"/>
    </source>
</evidence>
<dbReference type="GO" id="GO:0072344">
    <property type="term" value="P:rescue of stalled ribosome"/>
    <property type="evidence" value="ECO:0007669"/>
    <property type="project" value="UniProtKB-UniRule"/>
</dbReference>
<dbReference type="GO" id="GO:0004045">
    <property type="term" value="F:peptidyl-tRNA hydrolase activity"/>
    <property type="evidence" value="ECO:0007669"/>
    <property type="project" value="UniProtKB-UniRule"/>
</dbReference>
<evidence type="ECO:0000256" key="9">
    <source>
        <dbReference type="RuleBase" id="RU000673"/>
    </source>
</evidence>
<dbReference type="PANTHER" id="PTHR17224">
    <property type="entry name" value="PEPTIDYL-TRNA HYDROLASE"/>
    <property type="match status" value="1"/>
</dbReference>
<dbReference type="AlphaFoldDB" id="A0A2V5K8X5"/>
<comment type="similarity">
    <text evidence="5 8 10">Belongs to the PTH family.</text>
</comment>
<feature type="site" description="Stabilizes the basic form of H active site to accept a proton" evidence="8">
    <location>
        <position position="91"/>
    </location>
</feature>
<evidence type="ECO:0000256" key="4">
    <source>
        <dbReference type="ARBA" id="ARBA00022884"/>
    </source>
</evidence>
<reference evidence="11 12" key="1">
    <citation type="submission" date="2018-05" db="EMBL/GenBank/DDBJ databases">
        <title>Paenibacillus flagellatus sp. nov., isolated from selenium mineral soil.</title>
        <authorList>
            <person name="Dai X."/>
        </authorList>
    </citation>
    <scope>NUCLEOTIDE SEQUENCE [LARGE SCALE GENOMIC DNA]</scope>
    <source>
        <strain evidence="11 12">DXL2</strain>
    </source>
</reference>
<evidence type="ECO:0000256" key="6">
    <source>
        <dbReference type="ARBA" id="ARBA00048707"/>
    </source>
</evidence>
<evidence type="ECO:0000256" key="8">
    <source>
        <dbReference type="HAMAP-Rule" id="MF_00083"/>
    </source>
</evidence>
<dbReference type="GO" id="GO:0006515">
    <property type="term" value="P:protein quality control for misfolded or incompletely synthesized proteins"/>
    <property type="evidence" value="ECO:0007669"/>
    <property type="project" value="UniProtKB-UniRule"/>
</dbReference>
<feature type="active site" description="Proton acceptor" evidence="8">
    <location>
        <position position="19"/>
    </location>
</feature>
<dbReference type="OrthoDB" id="9800507at2"/>
<dbReference type="EC" id="3.1.1.29" evidence="1 8"/>
<dbReference type="HAMAP" id="MF_00083">
    <property type="entry name" value="Pept_tRNA_hydro_bact"/>
    <property type="match status" value="1"/>
</dbReference>
<comment type="function">
    <text evidence="8">Catalyzes the release of premature peptidyl moieties from peptidyl-tRNA molecules trapped in stalled 50S ribosomal subunits, and thus maintains levels of free tRNAs and 50S ribosomes.</text>
</comment>
<evidence type="ECO:0000256" key="7">
    <source>
        <dbReference type="ARBA" id="ARBA00050038"/>
    </source>
</evidence>
<gene>
    <name evidence="8" type="primary">pth</name>
    <name evidence="11" type="ORF">DLM86_30265</name>
</gene>
<evidence type="ECO:0000256" key="10">
    <source>
        <dbReference type="RuleBase" id="RU004320"/>
    </source>
</evidence>
<keyword evidence="3 8" id="KW-0378">Hydrolase</keyword>
<comment type="subcellular location">
    <subcellularLocation>
        <location evidence="8">Cytoplasm</location>
    </subcellularLocation>
</comment>
<evidence type="ECO:0000256" key="3">
    <source>
        <dbReference type="ARBA" id="ARBA00022801"/>
    </source>
</evidence>
<dbReference type="InterPro" id="IPR001328">
    <property type="entry name" value="Pept_tRNA_hydro"/>
</dbReference>
<evidence type="ECO:0000313" key="11">
    <source>
        <dbReference type="EMBL" id="PYI50220.1"/>
    </source>
</evidence>
<dbReference type="InterPro" id="IPR036416">
    <property type="entry name" value="Pept_tRNA_hydro_sf"/>
</dbReference>
<keyword evidence="12" id="KW-1185">Reference proteome</keyword>
<dbReference type="GO" id="GO:0005737">
    <property type="term" value="C:cytoplasm"/>
    <property type="evidence" value="ECO:0007669"/>
    <property type="project" value="UniProtKB-SubCell"/>
</dbReference>
<evidence type="ECO:0000256" key="1">
    <source>
        <dbReference type="ARBA" id="ARBA00013260"/>
    </source>
</evidence>
<feature type="binding site" evidence="8">
    <location>
        <position position="112"/>
    </location>
    <ligand>
        <name>tRNA</name>
        <dbReference type="ChEBI" id="CHEBI:17843"/>
    </ligand>
</feature>
<dbReference type="InterPro" id="IPR018171">
    <property type="entry name" value="Pept_tRNA_hydro_CS"/>
</dbReference>
<organism evidence="11 12">
    <name type="scientific">Paenibacillus flagellatus</name>
    <dbReference type="NCBI Taxonomy" id="2211139"/>
    <lineage>
        <taxon>Bacteria</taxon>
        <taxon>Bacillati</taxon>
        <taxon>Bacillota</taxon>
        <taxon>Bacilli</taxon>
        <taxon>Bacillales</taxon>
        <taxon>Paenibacillaceae</taxon>
        <taxon>Paenibacillus</taxon>
    </lineage>
</organism>
<dbReference type="NCBIfam" id="TIGR00447">
    <property type="entry name" value="pth"/>
    <property type="match status" value="1"/>
</dbReference>
<dbReference type="PROSITE" id="PS01196">
    <property type="entry name" value="PEPT_TRNA_HYDROL_2"/>
    <property type="match status" value="1"/>
</dbReference>
<dbReference type="PROSITE" id="PS01195">
    <property type="entry name" value="PEPT_TRNA_HYDROL_1"/>
    <property type="match status" value="1"/>
</dbReference>
<dbReference type="CDD" id="cd00462">
    <property type="entry name" value="PTH"/>
    <property type="match status" value="1"/>
</dbReference>
<keyword evidence="2 8" id="KW-0820">tRNA-binding</keyword>
<comment type="function">
    <text evidence="8">Hydrolyzes ribosome-free peptidyl-tRNAs (with 1 or more amino acids incorporated), which drop off the ribosome during protein synthesis, or as a result of ribosome stalling.</text>
</comment>
<dbReference type="PANTHER" id="PTHR17224:SF1">
    <property type="entry name" value="PEPTIDYL-TRNA HYDROLASE"/>
    <property type="match status" value="1"/>
</dbReference>
<dbReference type="Pfam" id="PF01195">
    <property type="entry name" value="Pept_tRNA_hydro"/>
    <property type="match status" value="1"/>
</dbReference>
<dbReference type="FunFam" id="3.40.50.1470:FF:000001">
    <property type="entry name" value="Peptidyl-tRNA hydrolase"/>
    <property type="match status" value="1"/>
</dbReference>
<feature type="binding site" evidence="8">
    <location>
        <position position="14"/>
    </location>
    <ligand>
        <name>tRNA</name>
        <dbReference type="ChEBI" id="CHEBI:17843"/>
    </ligand>
</feature>
<keyword evidence="8" id="KW-0963">Cytoplasm</keyword>
<dbReference type="Proteomes" id="UP000247476">
    <property type="component" value="Unassembled WGS sequence"/>
</dbReference>
<sequence>MKWIVGLGNPGAAYRNNRHNVGFMVLDRAAERWGITIGQNKFKAQIGEGHVKGQKVYLIKPMTYMNLSGESMRAFMDFYKVPLEDCVVVYDDLDTPFGQIRLRYQGSAGGHNGIKSIIQHMGTQTFDRIRVGVSRPAPGFNIADYVLADFTKEEAKTLPDIVEKSVDALEFALEHDFNKTMAKFNA</sequence>
<dbReference type="EMBL" id="QJVJ01000021">
    <property type="protein sequence ID" value="PYI50220.1"/>
    <property type="molecule type" value="Genomic_DNA"/>
</dbReference>
<evidence type="ECO:0000256" key="2">
    <source>
        <dbReference type="ARBA" id="ARBA00022555"/>
    </source>
</evidence>
<evidence type="ECO:0000256" key="5">
    <source>
        <dbReference type="ARBA" id="ARBA00038063"/>
    </source>
</evidence>
<dbReference type="SUPFAM" id="SSF53178">
    <property type="entry name" value="Peptidyl-tRNA hydrolase-like"/>
    <property type="match status" value="1"/>
</dbReference>
<protein>
    <recommendedName>
        <fullName evidence="7 8">Peptidyl-tRNA hydrolase</fullName>
        <shortName evidence="8">Pth</shortName>
        <ecNumber evidence="1 8">3.1.1.29</ecNumber>
    </recommendedName>
</protein>
<feature type="site" description="Discriminates between blocked and unblocked aminoacyl-tRNA" evidence="8">
    <location>
        <position position="9"/>
    </location>
</feature>
<feature type="binding site" evidence="8">
    <location>
        <position position="64"/>
    </location>
    <ligand>
        <name>tRNA</name>
        <dbReference type="ChEBI" id="CHEBI:17843"/>
    </ligand>
</feature>
<comment type="subunit">
    <text evidence="8">Monomer.</text>
</comment>
<name>A0A2V5K8X5_9BACL</name>
<keyword evidence="4 8" id="KW-0694">RNA-binding</keyword>
<feature type="binding site" evidence="8">
    <location>
        <position position="66"/>
    </location>
    <ligand>
        <name>tRNA</name>
        <dbReference type="ChEBI" id="CHEBI:17843"/>
    </ligand>
</feature>
<dbReference type="GO" id="GO:0000049">
    <property type="term" value="F:tRNA binding"/>
    <property type="evidence" value="ECO:0007669"/>
    <property type="project" value="UniProtKB-UniRule"/>
</dbReference>
<dbReference type="Gene3D" id="3.40.50.1470">
    <property type="entry name" value="Peptidyl-tRNA hydrolase"/>
    <property type="match status" value="1"/>
</dbReference>
<proteinExistence type="inferred from homology"/>
<comment type="catalytic activity">
    <reaction evidence="6 8 9">
        <text>an N-acyl-L-alpha-aminoacyl-tRNA + H2O = an N-acyl-L-amino acid + a tRNA + H(+)</text>
        <dbReference type="Rhea" id="RHEA:54448"/>
        <dbReference type="Rhea" id="RHEA-COMP:10123"/>
        <dbReference type="Rhea" id="RHEA-COMP:13883"/>
        <dbReference type="ChEBI" id="CHEBI:15377"/>
        <dbReference type="ChEBI" id="CHEBI:15378"/>
        <dbReference type="ChEBI" id="CHEBI:59874"/>
        <dbReference type="ChEBI" id="CHEBI:78442"/>
        <dbReference type="ChEBI" id="CHEBI:138191"/>
        <dbReference type="EC" id="3.1.1.29"/>
    </reaction>
</comment>